<reference evidence="18" key="1">
    <citation type="submission" date="2020-05" db="EMBL/GenBank/DDBJ databases">
        <authorList>
            <person name="Chiriac C."/>
            <person name="Salcher M."/>
            <person name="Ghai R."/>
            <person name="Kavagutti S V."/>
        </authorList>
    </citation>
    <scope>NUCLEOTIDE SEQUENCE</scope>
</reference>
<dbReference type="EMBL" id="CAEZTV010000118">
    <property type="protein sequence ID" value="CAB4583684.1"/>
    <property type="molecule type" value="Genomic_DNA"/>
</dbReference>
<dbReference type="Pfam" id="PF00926">
    <property type="entry name" value="DHBP_synthase"/>
    <property type="match status" value="1"/>
</dbReference>
<keyword evidence="7" id="KW-0686">Riboflavin biosynthesis</keyword>
<keyword evidence="9" id="KW-0547">Nucleotide-binding</keyword>
<evidence type="ECO:0000256" key="9">
    <source>
        <dbReference type="ARBA" id="ARBA00022741"/>
    </source>
</evidence>
<dbReference type="SUPFAM" id="SSF55821">
    <property type="entry name" value="YrdC/RibB"/>
    <property type="match status" value="1"/>
</dbReference>
<dbReference type="InterPro" id="IPR017945">
    <property type="entry name" value="DHBP_synth_RibB-like_a/b_dom"/>
</dbReference>
<dbReference type="GO" id="GO:0008686">
    <property type="term" value="F:3,4-dihydroxy-2-butanone-4-phosphate synthase activity"/>
    <property type="evidence" value="ECO:0007669"/>
    <property type="project" value="InterPro"/>
</dbReference>
<evidence type="ECO:0000256" key="13">
    <source>
        <dbReference type="ARBA" id="ARBA00023134"/>
    </source>
</evidence>
<evidence type="ECO:0000256" key="12">
    <source>
        <dbReference type="ARBA" id="ARBA00022842"/>
    </source>
</evidence>
<dbReference type="Pfam" id="PF00925">
    <property type="entry name" value="GTP_cyclohydro2"/>
    <property type="match status" value="1"/>
</dbReference>
<keyword evidence="15" id="KW-0456">Lyase</keyword>
<evidence type="ECO:0000256" key="6">
    <source>
        <dbReference type="ARBA" id="ARBA00012762"/>
    </source>
</evidence>
<comment type="cofactor">
    <cofactor evidence="1">
        <name>Mn(2+)</name>
        <dbReference type="ChEBI" id="CHEBI:29035"/>
    </cofactor>
</comment>
<feature type="domain" description="GTP cyclohydrolase II" evidence="17">
    <location>
        <begin position="212"/>
        <end position="366"/>
    </location>
</feature>
<comment type="similarity">
    <text evidence="5">In the N-terminal section; belongs to the DHBP synthase family.</text>
</comment>
<dbReference type="EC" id="3.5.4.25" evidence="6"/>
<dbReference type="PIRSF" id="PIRSF001259">
    <property type="entry name" value="RibA"/>
    <property type="match status" value="1"/>
</dbReference>
<evidence type="ECO:0000256" key="10">
    <source>
        <dbReference type="ARBA" id="ARBA00022801"/>
    </source>
</evidence>
<organism evidence="18">
    <name type="scientific">freshwater metagenome</name>
    <dbReference type="NCBI Taxonomy" id="449393"/>
    <lineage>
        <taxon>unclassified sequences</taxon>
        <taxon>metagenomes</taxon>
        <taxon>ecological metagenomes</taxon>
    </lineage>
</organism>
<dbReference type="SUPFAM" id="SSF142695">
    <property type="entry name" value="RibA-like"/>
    <property type="match status" value="1"/>
</dbReference>
<evidence type="ECO:0000259" key="17">
    <source>
        <dbReference type="Pfam" id="PF00925"/>
    </source>
</evidence>
<name>A0A6J6F9X8_9ZZZZ</name>
<dbReference type="PANTHER" id="PTHR21327:SF18">
    <property type="entry name" value="3,4-DIHYDROXY-2-BUTANONE 4-PHOSPHATE SYNTHASE"/>
    <property type="match status" value="1"/>
</dbReference>
<dbReference type="UniPathway" id="UPA00275">
    <property type="reaction ID" value="UER00400"/>
</dbReference>
<keyword evidence="8" id="KW-0479">Metal-binding</keyword>
<sequence length="396" mass="43039">MSNLTAALSQFKAGKFLIVTDHQDRENEGDLILLAQSATTEQIAFMVRYTSGVICAAMDSATARRLKLPPMVKRNEDNHSTAFTVSVDLIKDRTTGISAQERANTLRALGSSNSVAADFARPGHIFPLIAVDGGLQERAGHTEAGVALCQLTQTNPVAVICELVNDDGSMMRGSQLTEFAKAHQIEIISIDELCKIAQAPNKAAKPGFTWANLPLNDQSWQITTFTSNFGTDHAILKFGLIESKPLVRIHSECLTGDVFGSQRCDCGAQLLKSIELIEKQGSGLIIYLRDHEGRGIGLAQKIAAYTLQDKGENTVQANISLGHAVDDRSYEDAVLILQTLGVKEIDLLSNNPEKFSQLIKAGIKVNQLPIQTPSNPHNLNYLKSKKEILNHALGDI</sequence>
<evidence type="ECO:0000313" key="18">
    <source>
        <dbReference type="EMBL" id="CAB4583684.1"/>
    </source>
</evidence>
<dbReference type="GO" id="GO:0009231">
    <property type="term" value="P:riboflavin biosynthetic process"/>
    <property type="evidence" value="ECO:0007669"/>
    <property type="project" value="UniProtKB-UniPathway"/>
</dbReference>
<evidence type="ECO:0000256" key="2">
    <source>
        <dbReference type="ARBA" id="ARBA00001946"/>
    </source>
</evidence>
<evidence type="ECO:0000256" key="8">
    <source>
        <dbReference type="ARBA" id="ARBA00022723"/>
    </source>
</evidence>
<evidence type="ECO:0000256" key="1">
    <source>
        <dbReference type="ARBA" id="ARBA00001936"/>
    </source>
</evidence>
<evidence type="ECO:0000256" key="7">
    <source>
        <dbReference type="ARBA" id="ARBA00022619"/>
    </source>
</evidence>
<dbReference type="GO" id="GO:0046872">
    <property type="term" value="F:metal ion binding"/>
    <property type="evidence" value="ECO:0007669"/>
    <property type="project" value="UniProtKB-KW"/>
</dbReference>
<keyword evidence="13" id="KW-0342">GTP-binding</keyword>
<dbReference type="NCBIfam" id="TIGR00506">
    <property type="entry name" value="ribB"/>
    <property type="match status" value="1"/>
</dbReference>
<evidence type="ECO:0000256" key="11">
    <source>
        <dbReference type="ARBA" id="ARBA00022833"/>
    </source>
</evidence>
<comment type="cofactor">
    <cofactor evidence="2">
        <name>Mg(2+)</name>
        <dbReference type="ChEBI" id="CHEBI:18420"/>
    </cofactor>
</comment>
<dbReference type="GO" id="GO:0003935">
    <property type="term" value="F:GTP cyclohydrolase II activity"/>
    <property type="evidence" value="ECO:0007669"/>
    <property type="project" value="UniProtKB-EC"/>
</dbReference>
<dbReference type="InterPro" id="IPR000422">
    <property type="entry name" value="DHBP_synthase_RibB"/>
</dbReference>
<evidence type="ECO:0000256" key="5">
    <source>
        <dbReference type="ARBA" id="ARBA00005520"/>
    </source>
</evidence>
<keyword evidence="10" id="KW-0378">Hydrolase</keyword>
<keyword evidence="14" id="KW-0464">Manganese</keyword>
<dbReference type="InterPro" id="IPR000926">
    <property type="entry name" value="RibA"/>
</dbReference>
<dbReference type="NCBIfam" id="NF001591">
    <property type="entry name" value="PRK00393.1"/>
    <property type="match status" value="1"/>
</dbReference>
<gene>
    <name evidence="18" type="ORF">UFOPK1747_00734</name>
</gene>
<keyword evidence="12" id="KW-0460">Magnesium</keyword>
<evidence type="ECO:0000256" key="14">
    <source>
        <dbReference type="ARBA" id="ARBA00023211"/>
    </source>
</evidence>
<evidence type="ECO:0000256" key="3">
    <source>
        <dbReference type="ARBA" id="ARBA00001947"/>
    </source>
</evidence>
<evidence type="ECO:0000256" key="16">
    <source>
        <dbReference type="ARBA" id="ARBA00049295"/>
    </source>
</evidence>
<comment type="catalytic activity">
    <reaction evidence="16">
        <text>GTP + 4 H2O = 2,5-diamino-6-hydroxy-4-(5-phosphoribosylamino)-pyrimidine + formate + 2 phosphate + 3 H(+)</text>
        <dbReference type="Rhea" id="RHEA:23704"/>
        <dbReference type="ChEBI" id="CHEBI:15377"/>
        <dbReference type="ChEBI" id="CHEBI:15378"/>
        <dbReference type="ChEBI" id="CHEBI:15740"/>
        <dbReference type="ChEBI" id="CHEBI:37565"/>
        <dbReference type="ChEBI" id="CHEBI:43474"/>
        <dbReference type="ChEBI" id="CHEBI:58614"/>
        <dbReference type="EC" id="3.5.4.25"/>
    </reaction>
</comment>
<dbReference type="PANTHER" id="PTHR21327">
    <property type="entry name" value="GTP CYCLOHYDROLASE II-RELATED"/>
    <property type="match status" value="1"/>
</dbReference>
<dbReference type="FunFam" id="3.90.870.10:FF:000001">
    <property type="entry name" value="Riboflavin biosynthesis protein RibBA"/>
    <property type="match status" value="1"/>
</dbReference>
<comment type="pathway">
    <text evidence="4">Cofactor biosynthesis; riboflavin biosynthesis; 5-amino-6-(D-ribitylamino)uracil from GTP: step 1/4.</text>
</comment>
<proteinExistence type="inferred from homology"/>
<dbReference type="InterPro" id="IPR032677">
    <property type="entry name" value="GTP_cyclohydro_II"/>
</dbReference>
<dbReference type="AlphaFoldDB" id="A0A6J6F9X8"/>
<dbReference type="InterPro" id="IPR036144">
    <property type="entry name" value="RibA-like_sf"/>
</dbReference>
<dbReference type="GO" id="GO:0005829">
    <property type="term" value="C:cytosol"/>
    <property type="evidence" value="ECO:0007669"/>
    <property type="project" value="TreeGrafter"/>
</dbReference>
<dbReference type="Gene3D" id="3.40.50.10990">
    <property type="entry name" value="GTP cyclohydrolase II"/>
    <property type="match status" value="1"/>
</dbReference>
<dbReference type="CDD" id="cd00641">
    <property type="entry name" value="GTP_cyclohydro2"/>
    <property type="match status" value="1"/>
</dbReference>
<accession>A0A6J6F9X8</accession>
<evidence type="ECO:0000256" key="15">
    <source>
        <dbReference type="ARBA" id="ARBA00023239"/>
    </source>
</evidence>
<dbReference type="Gene3D" id="3.90.870.10">
    <property type="entry name" value="DHBP synthase"/>
    <property type="match status" value="1"/>
</dbReference>
<protein>
    <recommendedName>
        <fullName evidence="6">GTP cyclohydrolase II</fullName>
        <ecNumber evidence="6">3.5.4.25</ecNumber>
    </recommendedName>
</protein>
<comment type="cofactor">
    <cofactor evidence="3">
        <name>Zn(2+)</name>
        <dbReference type="ChEBI" id="CHEBI:29105"/>
    </cofactor>
</comment>
<evidence type="ECO:0000256" key="4">
    <source>
        <dbReference type="ARBA" id="ARBA00004853"/>
    </source>
</evidence>
<keyword evidence="11" id="KW-0862">Zinc</keyword>
<dbReference type="GO" id="GO:0005525">
    <property type="term" value="F:GTP binding"/>
    <property type="evidence" value="ECO:0007669"/>
    <property type="project" value="UniProtKB-KW"/>
</dbReference>